<gene>
    <name evidence="1" type="ORF">G3T16_11250</name>
</gene>
<dbReference type="AlphaFoldDB" id="A0A6C0U1C6"/>
<keyword evidence="2" id="KW-1185">Reference proteome</keyword>
<protein>
    <submittedName>
        <fullName evidence="1">Uncharacterized protein</fullName>
    </submittedName>
</protein>
<evidence type="ECO:0000313" key="1">
    <source>
        <dbReference type="EMBL" id="QIB65910.1"/>
    </source>
</evidence>
<dbReference type="RefSeq" id="WP_163495348.1">
    <property type="nucleotide sequence ID" value="NZ_CP048711.1"/>
</dbReference>
<organism evidence="1 2">
    <name type="scientific">Kineobactrum salinum</name>
    <dbReference type="NCBI Taxonomy" id="2708301"/>
    <lineage>
        <taxon>Bacteria</taxon>
        <taxon>Pseudomonadati</taxon>
        <taxon>Pseudomonadota</taxon>
        <taxon>Gammaproteobacteria</taxon>
        <taxon>Cellvibrionales</taxon>
        <taxon>Halieaceae</taxon>
        <taxon>Kineobactrum</taxon>
    </lineage>
</organism>
<sequence length="121" mass="13289">MEIEIVMDGALRVLRTSVCIALDSASADLAAESLDKVYPGSGHWREMHMDARASYPPISYCRSRVSPINSNKVRICRQFEGIDPVIKIPLRLRRSALSSGSHATCITEVIGNSSALEEITE</sequence>
<evidence type="ECO:0000313" key="2">
    <source>
        <dbReference type="Proteomes" id="UP000477680"/>
    </source>
</evidence>
<proteinExistence type="predicted"/>
<accession>A0A6C0U1C6</accession>
<dbReference type="EMBL" id="CP048711">
    <property type="protein sequence ID" value="QIB65910.1"/>
    <property type="molecule type" value="Genomic_DNA"/>
</dbReference>
<dbReference type="KEGG" id="kim:G3T16_11250"/>
<name>A0A6C0U1C6_9GAMM</name>
<dbReference type="Proteomes" id="UP000477680">
    <property type="component" value="Chromosome"/>
</dbReference>
<reference evidence="1 2" key="1">
    <citation type="submission" date="2020-02" db="EMBL/GenBank/DDBJ databases">
        <title>Genome sequencing for Kineobactrum sp. M2.</title>
        <authorList>
            <person name="Park S.-J."/>
        </authorList>
    </citation>
    <scope>NUCLEOTIDE SEQUENCE [LARGE SCALE GENOMIC DNA]</scope>
    <source>
        <strain evidence="1 2">M2</strain>
    </source>
</reference>